<evidence type="ECO:0000256" key="5">
    <source>
        <dbReference type="SAM" id="Phobius"/>
    </source>
</evidence>
<dbReference type="GO" id="GO:0016020">
    <property type="term" value="C:membrane"/>
    <property type="evidence" value="ECO:0007669"/>
    <property type="project" value="UniProtKB-SubCell"/>
</dbReference>
<dbReference type="Proteomes" id="UP000243232">
    <property type="component" value="Chromosome I"/>
</dbReference>
<evidence type="ECO:0000313" key="7">
    <source>
        <dbReference type="EMBL" id="SDT99130.1"/>
    </source>
</evidence>
<keyword evidence="4 5" id="KW-0472">Membrane</keyword>
<reference evidence="8" key="1">
    <citation type="submission" date="2016-10" db="EMBL/GenBank/DDBJ databases">
        <authorList>
            <person name="Varghese N."/>
            <person name="Submissions S."/>
        </authorList>
    </citation>
    <scope>NUCLEOTIDE SEQUENCE [LARGE SCALE GENOMIC DNA]</scope>
    <source>
        <strain evidence="8">DSM 17875</strain>
    </source>
</reference>
<dbReference type="Pfam" id="PF07298">
    <property type="entry name" value="NnrU"/>
    <property type="match status" value="1"/>
</dbReference>
<evidence type="ECO:0000256" key="2">
    <source>
        <dbReference type="ARBA" id="ARBA00022692"/>
    </source>
</evidence>
<keyword evidence="8" id="KW-1185">Reference proteome</keyword>
<gene>
    <name evidence="7" type="ORF">SAMN05216296_1112</name>
</gene>
<comment type="subcellular location">
    <subcellularLocation>
        <location evidence="1">Membrane</location>
        <topology evidence="1">Multi-pass membrane protein</topology>
    </subcellularLocation>
</comment>
<dbReference type="STRING" id="364197.SAMN05216296_1112"/>
<evidence type="ECO:0000313" key="8">
    <source>
        <dbReference type="Proteomes" id="UP000243232"/>
    </source>
</evidence>
<feature type="transmembrane region" description="Helical" evidence="5">
    <location>
        <begin position="76"/>
        <end position="93"/>
    </location>
</feature>
<dbReference type="AlphaFoldDB" id="A0A1H2EVG6"/>
<dbReference type="InterPro" id="IPR009915">
    <property type="entry name" value="NnrU_dom"/>
</dbReference>
<protein>
    <submittedName>
        <fullName evidence="7">Uncharacterized membrane protein</fullName>
    </submittedName>
</protein>
<evidence type="ECO:0000256" key="4">
    <source>
        <dbReference type="ARBA" id="ARBA00023136"/>
    </source>
</evidence>
<accession>A0A1H2EVG6</accession>
<name>A0A1H2EVG6_9PSED</name>
<keyword evidence="2 5" id="KW-0812">Transmembrane</keyword>
<dbReference type="EMBL" id="LT629785">
    <property type="protein sequence ID" value="SDT99130.1"/>
    <property type="molecule type" value="Genomic_DNA"/>
</dbReference>
<dbReference type="OrthoDB" id="5293641at2"/>
<evidence type="ECO:0000256" key="3">
    <source>
        <dbReference type="ARBA" id="ARBA00022989"/>
    </source>
</evidence>
<evidence type="ECO:0000256" key="1">
    <source>
        <dbReference type="ARBA" id="ARBA00004141"/>
    </source>
</evidence>
<dbReference type="RefSeq" id="WP_090193472.1">
    <property type="nucleotide sequence ID" value="NZ_LT629785.1"/>
</dbReference>
<feature type="transmembrane region" description="Helical" evidence="5">
    <location>
        <begin position="160"/>
        <end position="181"/>
    </location>
</feature>
<feature type="transmembrane region" description="Helical" evidence="5">
    <location>
        <begin position="113"/>
        <end position="139"/>
    </location>
</feature>
<feature type="transmembrane region" description="Helical" evidence="5">
    <location>
        <begin position="37"/>
        <end position="56"/>
    </location>
</feature>
<keyword evidence="3 5" id="KW-1133">Transmembrane helix</keyword>
<sequence>MTLLILGLILFLGMHSIRICAEGFRSAQVARFGLLGWKAIYSVISLLGFVLIIYGYGEARLSPVVIWSPPVWTRHLAALLTIPAFILLVAAYVPGTRIKQKVGQPMVISVKVWAFAHLLANGMLADVLLFGSFLAWAVADTISANRRDRAAGITYAAGPLSRDIGAVLIGLVAWVVFALWLHGPLIGVRPFGG</sequence>
<evidence type="ECO:0000259" key="6">
    <source>
        <dbReference type="Pfam" id="PF07298"/>
    </source>
</evidence>
<organism evidence="7 8">
    <name type="scientific">Pseudomonas pohangensis</name>
    <dbReference type="NCBI Taxonomy" id="364197"/>
    <lineage>
        <taxon>Bacteria</taxon>
        <taxon>Pseudomonadati</taxon>
        <taxon>Pseudomonadota</taxon>
        <taxon>Gammaproteobacteria</taxon>
        <taxon>Pseudomonadales</taxon>
        <taxon>Pseudomonadaceae</taxon>
        <taxon>Pseudomonas</taxon>
    </lineage>
</organism>
<feature type="domain" description="NnrU" evidence="6">
    <location>
        <begin position="3"/>
        <end position="190"/>
    </location>
</feature>
<proteinExistence type="predicted"/>